<name>A0ABV9MVW6_9ENTE</name>
<proteinExistence type="predicted"/>
<dbReference type="NCBIfam" id="NF040897">
    <property type="entry name" value="SPJ_0845_Nterm"/>
    <property type="match status" value="1"/>
</dbReference>
<sequence>MGLKFQREDSLDKMFEEFAFLPEDLEKEAEEKNKALQRFLEPQPNENKETKQEN</sequence>
<dbReference type="EMBL" id="JBHSGS010000032">
    <property type="protein sequence ID" value="MFC4719276.1"/>
    <property type="molecule type" value="Genomic_DNA"/>
</dbReference>
<dbReference type="InterPro" id="IPR047909">
    <property type="entry name" value="SPJ_0845-like_N"/>
</dbReference>
<evidence type="ECO:0000313" key="2">
    <source>
        <dbReference type="EMBL" id="MFC4719276.1"/>
    </source>
</evidence>
<evidence type="ECO:0000313" key="3">
    <source>
        <dbReference type="Proteomes" id="UP001595969"/>
    </source>
</evidence>
<accession>A0ABV9MVW6</accession>
<keyword evidence="3" id="KW-1185">Reference proteome</keyword>
<organism evidence="2 3">
    <name type="scientific">Enterococcus lemanii</name>
    <dbReference type="NCBI Taxonomy" id="1159752"/>
    <lineage>
        <taxon>Bacteria</taxon>
        <taxon>Bacillati</taxon>
        <taxon>Bacillota</taxon>
        <taxon>Bacilli</taxon>
        <taxon>Lactobacillales</taxon>
        <taxon>Enterococcaceae</taxon>
        <taxon>Enterococcus</taxon>
    </lineage>
</organism>
<reference evidence="3" key="1">
    <citation type="journal article" date="2019" name="Int. J. Syst. Evol. Microbiol.">
        <title>The Global Catalogue of Microorganisms (GCM) 10K type strain sequencing project: providing services to taxonomists for standard genome sequencing and annotation.</title>
        <authorList>
            <consortium name="The Broad Institute Genomics Platform"/>
            <consortium name="The Broad Institute Genome Sequencing Center for Infectious Disease"/>
            <person name="Wu L."/>
            <person name="Ma J."/>
        </authorList>
    </citation>
    <scope>NUCLEOTIDE SEQUENCE [LARGE SCALE GENOMIC DNA]</scope>
    <source>
        <strain evidence="3">CGMCC 1.19032</strain>
    </source>
</reference>
<dbReference type="Proteomes" id="UP001595969">
    <property type="component" value="Unassembled WGS sequence"/>
</dbReference>
<comment type="caution">
    <text evidence="2">The sequence shown here is derived from an EMBL/GenBank/DDBJ whole genome shotgun (WGS) entry which is preliminary data.</text>
</comment>
<dbReference type="RefSeq" id="WP_204654098.1">
    <property type="nucleotide sequence ID" value="NZ_JAFBFD010000019.1"/>
</dbReference>
<evidence type="ECO:0000256" key="1">
    <source>
        <dbReference type="SAM" id="MobiDB-lite"/>
    </source>
</evidence>
<protein>
    <submittedName>
        <fullName evidence="2">SPJ_0845 family protein</fullName>
    </submittedName>
</protein>
<gene>
    <name evidence="2" type="ORF">ACFO5I_05990</name>
</gene>
<feature type="region of interest" description="Disordered" evidence="1">
    <location>
        <begin position="29"/>
        <end position="54"/>
    </location>
</feature>